<accession>A0AAE1CUW6</accession>
<protein>
    <submittedName>
        <fullName evidence="1">Uncharacterized protein</fullName>
    </submittedName>
</protein>
<evidence type="ECO:0000313" key="2">
    <source>
        <dbReference type="Proteomes" id="UP001283361"/>
    </source>
</evidence>
<organism evidence="1 2">
    <name type="scientific">Elysia crispata</name>
    <name type="common">lettuce slug</name>
    <dbReference type="NCBI Taxonomy" id="231223"/>
    <lineage>
        <taxon>Eukaryota</taxon>
        <taxon>Metazoa</taxon>
        <taxon>Spiralia</taxon>
        <taxon>Lophotrochozoa</taxon>
        <taxon>Mollusca</taxon>
        <taxon>Gastropoda</taxon>
        <taxon>Heterobranchia</taxon>
        <taxon>Euthyneura</taxon>
        <taxon>Panpulmonata</taxon>
        <taxon>Sacoglossa</taxon>
        <taxon>Placobranchoidea</taxon>
        <taxon>Plakobranchidae</taxon>
        <taxon>Elysia</taxon>
    </lineage>
</organism>
<comment type="caution">
    <text evidence="1">The sequence shown here is derived from an EMBL/GenBank/DDBJ whole genome shotgun (WGS) entry which is preliminary data.</text>
</comment>
<reference evidence="1" key="1">
    <citation type="journal article" date="2023" name="G3 (Bethesda)">
        <title>A reference genome for the long-term kleptoplast-retaining sea slug Elysia crispata morphotype clarki.</title>
        <authorList>
            <person name="Eastman K.E."/>
            <person name="Pendleton A.L."/>
            <person name="Shaikh M.A."/>
            <person name="Suttiyut T."/>
            <person name="Ogas R."/>
            <person name="Tomko P."/>
            <person name="Gavelis G."/>
            <person name="Widhalm J.R."/>
            <person name="Wisecaver J.H."/>
        </authorList>
    </citation>
    <scope>NUCLEOTIDE SEQUENCE</scope>
    <source>
        <strain evidence="1">ECLA1</strain>
    </source>
</reference>
<proteinExistence type="predicted"/>
<keyword evidence="2" id="KW-1185">Reference proteome</keyword>
<dbReference type="EMBL" id="JAWDGP010006680">
    <property type="protein sequence ID" value="KAK3736942.1"/>
    <property type="molecule type" value="Genomic_DNA"/>
</dbReference>
<gene>
    <name evidence="1" type="ORF">RRG08_009421</name>
</gene>
<name>A0AAE1CUW6_9GAST</name>
<sequence>MPPPQTSILTLSLEWAETSASCRLAPLDISLNAFISRSCSFCLWDSQPSFQDAVLALIVQNVFRKTLVSAPDGPLLSSTLQSHFLLLKGVNSNVRRTIFV</sequence>
<evidence type="ECO:0000313" key="1">
    <source>
        <dbReference type="EMBL" id="KAK3736942.1"/>
    </source>
</evidence>
<dbReference type="Proteomes" id="UP001283361">
    <property type="component" value="Unassembled WGS sequence"/>
</dbReference>
<dbReference type="AlphaFoldDB" id="A0AAE1CUW6"/>